<evidence type="ECO:0000313" key="2">
    <source>
        <dbReference type="Proteomes" id="UP000011778"/>
    </source>
</evidence>
<name>M3G381_LEPIT</name>
<proteinExistence type="predicted"/>
<reference evidence="1 2" key="1">
    <citation type="submission" date="2013-02" db="EMBL/GenBank/DDBJ databases">
        <authorList>
            <person name="Harkins D.M."/>
            <person name="Durkin A.S."/>
            <person name="Brinkac L.M."/>
            <person name="Haft D.H."/>
            <person name="Selengut J.D."/>
            <person name="Sanka R."/>
            <person name="DePew J."/>
            <person name="Purushe J."/>
            <person name="Tulsiani S.M."/>
            <person name="Graham G.C."/>
            <person name="Burns M.-A."/>
            <person name="Dohnt M.F."/>
            <person name="Smythe L.D."/>
            <person name="McKay D.B."/>
            <person name="Craig S.B."/>
            <person name="Vinetz J.M."/>
            <person name="Sutton G.G."/>
            <person name="Nierman W.C."/>
            <person name="Fouts D.E."/>
        </authorList>
    </citation>
    <scope>NUCLEOTIDE SEQUENCE [LARGE SCALE GENOMIC DNA]</scope>
    <source>
        <strain evidence="1 2">LT2050</strain>
    </source>
</reference>
<protein>
    <submittedName>
        <fullName evidence="1">Uncharacterized protein</fullName>
    </submittedName>
</protein>
<dbReference type="Proteomes" id="UP000011778">
    <property type="component" value="Unassembled WGS sequence"/>
</dbReference>
<dbReference type="AlphaFoldDB" id="M3G381"/>
<evidence type="ECO:0000313" key="1">
    <source>
        <dbReference type="EMBL" id="EMG19725.1"/>
    </source>
</evidence>
<comment type="caution">
    <text evidence="1">The sequence shown here is derived from an EMBL/GenBank/DDBJ whole genome shotgun (WGS) entry which is preliminary data.</text>
</comment>
<dbReference type="EMBL" id="AFMD02000487">
    <property type="protein sequence ID" value="EMG19725.1"/>
    <property type="molecule type" value="Genomic_DNA"/>
</dbReference>
<sequence>MRQNIIVSYSKDQTIRTYSVLRPILIKQNLLLNNANSTLNKPNPLRLLTKRQINKWNS</sequence>
<gene>
    <name evidence="1" type="ORF">LEP1GSC150_0433</name>
</gene>
<organism evidence="1 2">
    <name type="scientific">Leptospira interrogans serovar Copenhageni str. LT2050</name>
    <dbReference type="NCBI Taxonomy" id="1001598"/>
    <lineage>
        <taxon>Bacteria</taxon>
        <taxon>Pseudomonadati</taxon>
        <taxon>Spirochaetota</taxon>
        <taxon>Spirochaetia</taxon>
        <taxon>Leptospirales</taxon>
        <taxon>Leptospiraceae</taxon>
        <taxon>Leptospira</taxon>
    </lineage>
</organism>
<accession>M3G381</accession>